<reference evidence="2" key="2">
    <citation type="submission" date="2017-02" db="EMBL/GenBank/DDBJ databases">
        <title>Sunflower complete genome.</title>
        <authorList>
            <person name="Langlade N."/>
            <person name="Munos S."/>
        </authorList>
    </citation>
    <scope>NUCLEOTIDE SEQUENCE [LARGE SCALE GENOMIC DNA]</scope>
    <source>
        <tissue evidence="2">Leaves</tissue>
    </source>
</reference>
<sequence>MISSYLLTNEWIVIKKNVIFCRSNIVRQLSRPTLLQKRRSSGLWSGMKFSSKAF</sequence>
<dbReference type="EMBL" id="MNCJ02000326">
    <property type="protein sequence ID" value="KAF5781954.1"/>
    <property type="molecule type" value="Genomic_DNA"/>
</dbReference>
<evidence type="ECO:0000313" key="1">
    <source>
        <dbReference type="EMBL" id="KAF5781954.1"/>
    </source>
</evidence>
<name>A0A251TC19_HELAN</name>
<protein>
    <submittedName>
        <fullName evidence="2">Uncharacterized protein</fullName>
    </submittedName>
</protein>
<evidence type="ECO:0000313" key="2">
    <source>
        <dbReference type="EMBL" id="OTG08283.1"/>
    </source>
</evidence>
<gene>
    <name evidence="2" type="ORF">HannXRQ_Chr11g0339941</name>
    <name evidence="1" type="ORF">HanXRQr2_Chr11g0489881</name>
</gene>
<proteinExistence type="predicted"/>
<dbReference type="Gramene" id="mRNA:HanXRQr2_Chr11g0489881">
    <property type="protein sequence ID" value="mRNA:HanXRQr2_Chr11g0489881"/>
    <property type="gene ID" value="HanXRQr2_Chr11g0489881"/>
</dbReference>
<evidence type="ECO:0000313" key="3">
    <source>
        <dbReference type="Proteomes" id="UP000215914"/>
    </source>
</evidence>
<dbReference type="AlphaFoldDB" id="A0A251TC19"/>
<keyword evidence="3" id="KW-1185">Reference proteome</keyword>
<reference evidence="1" key="3">
    <citation type="submission" date="2020-06" db="EMBL/GenBank/DDBJ databases">
        <title>Helianthus annuus Genome sequencing and assembly Release 2.</title>
        <authorList>
            <person name="Gouzy J."/>
            <person name="Langlade N."/>
            <person name="Munos S."/>
        </authorList>
    </citation>
    <scope>NUCLEOTIDE SEQUENCE</scope>
    <source>
        <tissue evidence="1">Leaves</tissue>
    </source>
</reference>
<accession>A0A251TC19</accession>
<dbReference type="Proteomes" id="UP000215914">
    <property type="component" value="Chromosome 11"/>
</dbReference>
<dbReference type="EMBL" id="CM007900">
    <property type="protein sequence ID" value="OTG08283.1"/>
    <property type="molecule type" value="Genomic_DNA"/>
</dbReference>
<reference evidence="1 3" key="1">
    <citation type="journal article" date="2017" name="Nature">
        <title>The sunflower genome provides insights into oil metabolism, flowering and Asterid evolution.</title>
        <authorList>
            <person name="Badouin H."/>
            <person name="Gouzy J."/>
            <person name="Grassa C.J."/>
            <person name="Murat F."/>
            <person name="Staton S.E."/>
            <person name="Cottret L."/>
            <person name="Lelandais-Briere C."/>
            <person name="Owens G.L."/>
            <person name="Carrere S."/>
            <person name="Mayjonade B."/>
            <person name="Legrand L."/>
            <person name="Gill N."/>
            <person name="Kane N.C."/>
            <person name="Bowers J.E."/>
            <person name="Hubner S."/>
            <person name="Bellec A."/>
            <person name="Berard A."/>
            <person name="Berges H."/>
            <person name="Blanchet N."/>
            <person name="Boniface M.C."/>
            <person name="Brunel D."/>
            <person name="Catrice O."/>
            <person name="Chaidir N."/>
            <person name="Claudel C."/>
            <person name="Donnadieu C."/>
            <person name="Faraut T."/>
            <person name="Fievet G."/>
            <person name="Helmstetter N."/>
            <person name="King M."/>
            <person name="Knapp S.J."/>
            <person name="Lai Z."/>
            <person name="Le Paslier M.C."/>
            <person name="Lippi Y."/>
            <person name="Lorenzon L."/>
            <person name="Mandel J.R."/>
            <person name="Marage G."/>
            <person name="Marchand G."/>
            <person name="Marquand E."/>
            <person name="Bret-Mestries E."/>
            <person name="Morien E."/>
            <person name="Nambeesan S."/>
            <person name="Nguyen T."/>
            <person name="Pegot-Espagnet P."/>
            <person name="Pouilly N."/>
            <person name="Raftis F."/>
            <person name="Sallet E."/>
            <person name="Schiex T."/>
            <person name="Thomas J."/>
            <person name="Vandecasteele C."/>
            <person name="Vares D."/>
            <person name="Vear F."/>
            <person name="Vautrin S."/>
            <person name="Crespi M."/>
            <person name="Mangin B."/>
            <person name="Burke J.M."/>
            <person name="Salse J."/>
            <person name="Munos S."/>
            <person name="Vincourt P."/>
            <person name="Rieseberg L.H."/>
            <person name="Langlade N.B."/>
        </authorList>
    </citation>
    <scope>NUCLEOTIDE SEQUENCE [LARGE SCALE GENOMIC DNA]</scope>
    <source>
        <strain evidence="3">cv. SF193</strain>
        <tissue evidence="1">Leaves</tissue>
    </source>
</reference>
<dbReference type="InParanoid" id="A0A251TC19"/>
<organism evidence="2 3">
    <name type="scientific">Helianthus annuus</name>
    <name type="common">Common sunflower</name>
    <dbReference type="NCBI Taxonomy" id="4232"/>
    <lineage>
        <taxon>Eukaryota</taxon>
        <taxon>Viridiplantae</taxon>
        <taxon>Streptophyta</taxon>
        <taxon>Embryophyta</taxon>
        <taxon>Tracheophyta</taxon>
        <taxon>Spermatophyta</taxon>
        <taxon>Magnoliopsida</taxon>
        <taxon>eudicotyledons</taxon>
        <taxon>Gunneridae</taxon>
        <taxon>Pentapetalae</taxon>
        <taxon>asterids</taxon>
        <taxon>campanulids</taxon>
        <taxon>Asterales</taxon>
        <taxon>Asteraceae</taxon>
        <taxon>Asteroideae</taxon>
        <taxon>Heliantheae alliance</taxon>
        <taxon>Heliantheae</taxon>
        <taxon>Helianthus</taxon>
    </lineage>
</organism>